<dbReference type="OrthoDB" id="9801492at2"/>
<organism evidence="1 2">
    <name type="scientific">Schaalia georgiae F0490</name>
    <dbReference type="NCBI Taxonomy" id="1125717"/>
    <lineage>
        <taxon>Bacteria</taxon>
        <taxon>Bacillati</taxon>
        <taxon>Actinomycetota</taxon>
        <taxon>Actinomycetes</taxon>
        <taxon>Actinomycetales</taxon>
        <taxon>Actinomycetaceae</taxon>
        <taxon>Schaalia</taxon>
    </lineage>
</organism>
<name>J1HR35_9ACTO</name>
<dbReference type="GO" id="GO:0016740">
    <property type="term" value="F:transferase activity"/>
    <property type="evidence" value="ECO:0007669"/>
    <property type="project" value="UniProtKB-KW"/>
</dbReference>
<protein>
    <submittedName>
        <fullName evidence="1">Glycosyltransferases group 1</fullName>
    </submittedName>
</protein>
<evidence type="ECO:0000313" key="1">
    <source>
        <dbReference type="EMBL" id="EJF48093.1"/>
    </source>
</evidence>
<dbReference type="SUPFAM" id="SSF53756">
    <property type="entry name" value="UDP-Glycosyltransferase/glycogen phosphorylase"/>
    <property type="match status" value="1"/>
</dbReference>
<proteinExistence type="predicted"/>
<keyword evidence="1" id="KW-0808">Transferase</keyword>
<sequence>MVFYSPTVVSGGAGSGSGVRPYRMREAFGRLGYEVIDVSGRHRERHEAMARARERVDVGGVEFVYAEMASTPVALTEPITTRVDPRADFAFLRHCRSRGVPVGAFYRDVYWRFPGYLRQAGVAYGLWARAHYAWELRRLDAAVDVLFLPTMRMGEYVPRVDPGKFRELPPGAPVGAASAGAGADLFYVGALGDYYDLSECAAAVAATPGATLTMCVPPDQWRAQRAAYEPFLGGGVSVVHGRGEALDPHYARAGAGVLAMRPVEYRAFAAPVKLFEYIGRSLPVLASEGTYVGDFVARTGTGWTVPYDRAAIADLLARLVADPGAAARARAAVEGVKGCHTWEARARQAAQALTGA</sequence>
<gene>
    <name evidence="1" type="ORF">HMPREF1317_2193</name>
</gene>
<comment type="caution">
    <text evidence="1">The sequence shown here is derived from an EMBL/GenBank/DDBJ whole genome shotgun (WGS) entry which is preliminary data.</text>
</comment>
<reference evidence="1 2" key="1">
    <citation type="submission" date="2012-05" db="EMBL/GenBank/DDBJ databases">
        <authorList>
            <person name="Harkins D.M."/>
            <person name="Madupu R."/>
            <person name="Durkin A.S."/>
            <person name="Torralba M."/>
            <person name="Methe B."/>
            <person name="Sutton G.G."/>
            <person name="Nelson K.E."/>
        </authorList>
    </citation>
    <scope>NUCLEOTIDE SEQUENCE [LARGE SCALE GENOMIC DNA]</scope>
    <source>
        <strain evidence="1 2">F0490</strain>
    </source>
</reference>
<dbReference type="PATRIC" id="fig|1125717.3.peg.308"/>
<dbReference type="Gene3D" id="3.40.50.2000">
    <property type="entry name" value="Glycogen Phosphorylase B"/>
    <property type="match status" value="1"/>
</dbReference>
<dbReference type="EMBL" id="AKFS01000049">
    <property type="protein sequence ID" value="EJF48093.1"/>
    <property type="molecule type" value="Genomic_DNA"/>
</dbReference>
<dbReference type="AlphaFoldDB" id="J1HR35"/>
<keyword evidence="2" id="KW-1185">Reference proteome</keyword>
<accession>J1HR35</accession>
<dbReference type="Proteomes" id="UP000004578">
    <property type="component" value="Unassembled WGS sequence"/>
</dbReference>
<evidence type="ECO:0000313" key="2">
    <source>
        <dbReference type="Proteomes" id="UP000004578"/>
    </source>
</evidence>